<reference evidence="2 3" key="1">
    <citation type="submission" date="2016-06" db="EMBL/GenBank/DDBJ databases">
        <title>Evolution of pathogenesis and genome organization in the Tremellales.</title>
        <authorList>
            <person name="Cuomo C."/>
            <person name="Litvintseva A."/>
            <person name="Heitman J."/>
            <person name="Chen Y."/>
            <person name="Sun S."/>
            <person name="Springer D."/>
            <person name="Dromer F."/>
            <person name="Young S."/>
            <person name="Zeng Q."/>
            <person name="Chapman S."/>
            <person name="Gujja S."/>
            <person name="Saif S."/>
            <person name="Birren B."/>
        </authorList>
    </citation>
    <scope>NUCLEOTIDE SEQUENCE [LARGE SCALE GENOMIC DNA]</scope>
    <source>
        <strain evidence="2 3">ATCC 28783</strain>
    </source>
</reference>
<feature type="compositionally biased region" description="Polar residues" evidence="1">
    <location>
        <begin position="184"/>
        <end position="206"/>
    </location>
</feature>
<keyword evidence="3" id="KW-1185">Reference proteome</keyword>
<dbReference type="Proteomes" id="UP000289152">
    <property type="component" value="Unassembled WGS sequence"/>
</dbReference>
<feature type="region of interest" description="Disordered" evidence="1">
    <location>
        <begin position="1"/>
        <end position="25"/>
    </location>
</feature>
<feature type="region of interest" description="Disordered" evidence="1">
    <location>
        <begin position="148"/>
        <end position="227"/>
    </location>
</feature>
<evidence type="ECO:0000256" key="1">
    <source>
        <dbReference type="SAM" id="MobiDB-lite"/>
    </source>
</evidence>
<protein>
    <submittedName>
        <fullName evidence="2">Uncharacterized protein</fullName>
    </submittedName>
</protein>
<accession>A0A4Q1BMN3</accession>
<dbReference type="InParanoid" id="A0A4Q1BMN3"/>
<dbReference type="EMBL" id="SDIL01000036">
    <property type="protein sequence ID" value="RXK39098.1"/>
    <property type="molecule type" value="Genomic_DNA"/>
</dbReference>
<feature type="compositionally biased region" description="Polar residues" evidence="1">
    <location>
        <begin position="95"/>
        <end position="111"/>
    </location>
</feature>
<feature type="compositionally biased region" description="Low complexity" evidence="1">
    <location>
        <begin position="207"/>
        <end position="222"/>
    </location>
</feature>
<feature type="compositionally biased region" description="Basic and acidic residues" evidence="1">
    <location>
        <begin position="505"/>
        <end position="524"/>
    </location>
</feature>
<gene>
    <name evidence="2" type="ORF">M231_03603</name>
</gene>
<organism evidence="2 3">
    <name type="scientific">Tremella mesenterica</name>
    <name type="common">Jelly fungus</name>
    <dbReference type="NCBI Taxonomy" id="5217"/>
    <lineage>
        <taxon>Eukaryota</taxon>
        <taxon>Fungi</taxon>
        <taxon>Dikarya</taxon>
        <taxon>Basidiomycota</taxon>
        <taxon>Agaricomycotina</taxon>
        <taxon>Tremellomycetes</taxon>
        <taxon>Tremellales</taxon>
        <taxon>Tremellaceae</taxon>
        <taxon>Tremella</taxon>
    </lineage>
</organism>
<sequence length="595" mass="67214">MSSTTGLNAENDEHESVTDILPSVETEDDLTALTNEELLDRGWKKVQTITKPLQDELDSKIWAMREEWIQEQRKKRLAESPVIMPQEQLDALQSDRPSTSNNNDGSTQGRTRSGRNWGVTRQPLLLNSRVRGSQGDVASIGYMGNGNVPVARGRSEESFATHSSRSNSSGQTTPVAGTIVPAEETQQQQVSDVVPDTNQGFNVETVSSSDSDSNTSSSSDDSYGFQEPSVMSRPLLLQEARSTYLQLSSLVKSDGYDKQLSVLEKDQKSILDLPAMLIGRRQLEFNHDVDWVMRMVDGEEEELEEWTVTLTMDRGFDKYEPMGPIFLWEEETRALVSGLREDWKNVSGYRSDISISQDLVRAFGKIRKNRTTLGDETLNDDPSESRATSIPREEMTEGVTMLSGEEEFTPEQWRSKKAKEVTKLPNSEVFTIENSKTKYPAFFQIRFVPDFSYTPLSNQALELPEEWKLLWEREKHKLDNRTFEPVITASEENEGKDVNEDEASEGERGDGERSARKSRERMPEGQEGEEEGGEEEEEGEGEDVGSPYFTDASKRTYDSDSDEDSERTRKRSRDLRSVSVSPDWDGLVNLPDDDL</sequence>
<proteinExistence type="predicted"/>
<dbReference type="VEuPathDB" id="FungiDB:TREMEDRAFT_59460"/>
<feature type="compositionally biased region" description="Polar residues" evidence="1">
    <location>
        <begin position="160"/>
        <end position="175"/>
    </location>
</feature>
<comment type="caution">
    <text evidence="2">The sequence shown here is derived from an EMBL/GenBank/DDBJ whole genome shotgun (WGS) entry which is preliminary data.</text>
</comment>
<dbReference type="AlphaFoldDB" id="A0A4Q1BMN3"/>
<evidence type="ECO:0000313" key="2">
    <source>
        <dbReference type="EMBL" id="RXK39098.1"/>
    </source>
</evidence>
<feature type="region of interest" description="Disordered" evidence="1">
    <location>
        <begin position="482"/>
        <end position="595"/>
    </location>
</feature>
<evidence type="ECO:0000313" key="3">
    <source>
        <dbReference type="Proteomes" id="UP000289152"/>
    </source>
</evidence>
<feature type="region of interest" description="Disordered" evidence="1">
    <location>
        <begin position="73"/>
        <end position="130"/>
    </location>
</feature>
<name>A0A4Q1BMN3_TREME</name>
<feature type="compositionally biased region" description="Acidic residues" evidence="1">
    <location>
        <begin position="526"/>
        <end position="543"/>
    </location>
</feature>